<comment type="caution">
    <text evidence="12">The sequence shown here is derived from an EMBL/GenBank/DDBJ whole genome shotgun (WGS) entry which is preliminary data.</text>
</comment>
<comment type="subcellular location">
    <subcellularLocation>
        <location evidence="1">Chromosome</location>
    </subcellularLocation>
    <subcellularLocation>
        <location evidence="2">Cytoplasm</location>
    </subcellularLocation>
</comment>
<keyword evidence="10" id="KW-0131">Cell cycle</keyword>
<dbReference type="OrthoDB" id="362021at2759"/>
<accession>A0A177B439</accession>
<feature type="region of interest" description="Disordered" evidence="11">
    <location>
        <begin position="1"/>
        <end position="23"/>
    </location>
</feature>
<dbReference type="EMBL" id="LWCA01000343">
    <property type="protein sequence ID" value="OAF69057.1"/>
    <property type="molecule type" value="Genomic_DNA"/>
</dbReference>
<name>A0A177B439_9BILA</name>
<evidence type="ECO:0000256" key="10">
    <source>
        <dbReference type="ARBA" id="ARBA00023306"/>
    </source>
</evidence>
<evidence type="ECO:0000313" key="13">
    <source>
        <dbReference type="Proteomes" id="UP000078046"/>
    </source>
</evidence>
<keyword evidence="5" id="KW-0158">Chromosome</keyword>
<sequence length="698" mass="78530">MKRNSEITNFESQSTSKSRKLNSTLMNDIKPEFTDIKRENLNFSQISHLNQTVERDSIQNCNGTDTNLVINDDNIEIKTLRRKSMITESFKLENRELTEPTNDAVFENPLGKLSQIQVTEHYASCIKLSAENKINSRNAFGLHLINSLSNLVNKQNTVTDFKKAGTTIDASAKIYAGRVDAVYNDSYKVLGGLGKPSDKIDTNNDESVGDILNTQTKKKKNSHRKNAPIELNLKSITNSRGETIEINPFHQKISSMYDVEKLSLKSMIQCMYSDSTLSTMIKSCDRKIVDCTNSMKPSQHDFHLIIDNSTILSNISQFSANAVNVPICIYFHNFTFSQPLQTIDAEQHQIESFHEDSVDDASVTEICNNECESPILNHTNMFDNTGLQSFYNDFQNNEGIMNLIATTITDKSKIEKFTVLINGPAKYTLRNSNKTLPSILQSKATKSLFISKRKNRLTKKQKCFNIKNNVAQSLDSSNSKISNNPKSTKLLLGHEFLKPWYPNVVSFLTVNLIKNESFLGALKECKKKSDTDSQDVPSNSLAIDDDDSVECGGFDADITLVESDPETLDINFEEGNDNQIKEPLKLEKLQVAYSRQAKIVNVKLVKKLMWRNLDFDVALLDITNQSNQTLQETETVKKDILFSNVMSDVKSNLPSTMKDNVSMPVALVCLLHLANEKNLVIKSKNLADLIISTENLSM</sequence>
<dbReference type="InterPro" id="IPR022816">
    <property type="entry name" value="Condensin_barren_su2"/>
</dbReference>
<dbReference type="AlphaFoldDB" id="A0A177B439"/>
<evidence type="ECO:0000256" key="8">
    <source>
        <dbReference type="ARBA" id="ARBA00022776"/>
    </source>
</evidence>
<dbReference type="GO" id="GO:0000796">
    <property type="term" value="C:condensin complex"/>
    <property type="evidence" value="ECO:0007669"/>
    <property type="project" value="InterPro"/>
</dbReference>
<organism evidence="12 13">
    <name type="scientific">Intoshia linei</name>
    <dbReference type="NCBI Taxonomy" id="1819745"/>
    <lineage>
        <taxon>Eukaryota</taxon>
        <taxon>Metazoa</taxon>
        <taxon>Spiralia</taxon>
        <taxon>Lophotrochozoa</taxon>
        <taxon>Mesozoa</taxon>
        <taxon>Orthonectida</taxon>
        <taxon>Rhopaluridae</taxon>
        <taxon>Intoshia</taxon>
    </lineage>
</organism>
<dbReference type="PANTHER" id="PTHR13108:SF9">
    <property type="entry name" value="CONDENSIN COMPLEX SUBUNIT 2"/>
    <property type="match status" value="1"/>
</dbReference>
<evidence type="ECO:0000256" key="5">
    <source>
        <dbReference type="ARBA" id="ARBA00022454"/>
    </source>
</evidence>
<evidence type="ECO:0000256" key="11">
    <source>
        <dbReference type="SAM" id="MobiDB-lite"/>
    </source>
</evidence>
<keyword evidence="8" id="KW-0498">Mitosis</keyword>
<keyword evidence="9" id="KW-0226">DNA condensation</keyword>
<evidence type="ECO:0000256" key="6">
    <source>
        <dbReference type="ARBA" id="ARBA00022490"/>
    </source>
</evidence>
<evidence type="ECO:0000256" key="7">
    <source>
        <dbReference type="ARBA" id="ARBA00022618"/>
    </source>
</evidence>
<evidence type="ECO:0000256" key="3">
    <source>
        <dbReference type="ARBA" id="ARBA00009471"/>
    </source>
</evidence>
<dbReference type="Pfam" id="PF05786">
    <property type="entry name" value="Cnd2"/>
    <property type="match status" value="2"/>
</dbReference>
<evidence type="ECO:0000256" key="1">
    <source>
        <dbReference type="ARBA" id="ARBA00004286"/>
    </source>
</evidence>
<keyword evidence="6" id="KW-0963">Cytoplasm</keyword>
<dbReference type="GO" id="GO:0003682">
    <property type="term" value="F:chromatin binding"/>
    <property type="evidence" value="ECO:0007669"/>
    <property type="project" value="TreeGrafter"/>
</dbReference>
<dbReference type="Proteomes" id="UP000078046">
    <property type="component" value="Unassembled WGS sequence"/>
</dbReference>
<dbReference type="GO" id="GO:0051301">
    <property type="term" value="P:cell division"/>
    <property type="evidence" value="ECO:0007669"/>
    <property type="project" value="UniProtKB-KW"/>
</dbReference>
<keyword evidence="13" id="KW-1185">Reference proteome</keyword>
<dbReference type="PANTHER" id="PTHR13108">
    <property type="entry name" value="CONDENSIN COMPLEX SUBUNIT 2"/>
    <property type="match status" value="1"/>
</dbReference>
<keyword evidence="7" id="KW-0132">Cell division</keyword>
<dbReference type="GO" id="GO:0005737">
    <property type="term" value="C:cytoplasm"/>
    <property type="evidence" value="ECO:0007669"/>
    <property type="project" value="UniProtKB-SubCell"/>
</dbReference>
<proteinExistence type="inferred from homology"/>
<dbReference type="GO" id="GO:0007076">
    <property type="term" value="P:mitotic chromosome condensation"/>
    <property type="evidence" value="ECO:0007669"/>
    <property type="project" value="InterPro"/>
</dbReference>
<evidence type="ECO:0000256" key="9">
    <source>
        <dbReference type="ARBA" id="ARBA00023067"/>
    </source>
</evidence>
<evidence type="ECO:0000313" key="12">
    <source>
        <dbReference type="EMBL" id="OAF69057.1"/>
    </source>
</evidence>
<evidence type="ECO:0000256" key="4">
    <source>
        <dbReference type="ARBA" id="ARBA00016065"/>
    </source>
</evidence>
<comment type="similarity">
    <text evidence="3">Belongs to the CND2 (condensin subunit 2) family.</text>
</comment>
<gene>
    <name evidence="12" type="ORF">A3Q56_03203</name>
</gene>
<reference evidence="12 13" key="1">
    <citation type="submission" date="2016-04" db="EMBL/GenBank/DDBJ databases">
        <title>The genome of Intoshia linei affirms orthonectids as highly simplified spiralians.</title>
        <authorList>
            <person name="Mikhailov K.V."/>
            <person name="Slusarev G.S."/>
            <person name="Nikitin M.A."/>
            <person name="Logacheva M.D."/>
            <person name="Penin A."/>
            <person name="Aleoshin V."/>
            <person name="Panchin Y.V."/>
        </authorList>
    </citation>
    <scope>NUCLEOTIDE SEQUENCE [LARGE SCALE GENOMIC DNA]</scope>
    <source>
        <strain evidence="12">Intl2013</strain>
        <tissue evidence="12">Whole animal</tissue>
    </source>
</reference>
<evidence type="ECO:0000256" key="2">
    <source>
        <dbReference type="ARBA" id="ARBA00004496"/>
    </source>
</evidence>
<protein>
    <recommendedName>
        <fullName evidence="4">Condensin complex subunit 2</fullName>
    </recommendedName>
</protein>